<protein>
    <submittedName>
        <fullName evidence="1">Putative major head protein from prophage</fullName>
    </submittedName>
</protein>
<dbReference type="Pfam" id="PF03864">
    <property type="entry name" value="Phage_cap_E"/>
    <property type="match status" value="1"/>
</dbReference>
<dbReference type="KEGG" id="ect:ECIAI39_0513"/>
<gene>
    <name evidence="1" type="ordered locus">ECIAI39_0513</name>
</gene>
<name>A0A0H3MML5_ECO7I</name>
<dbReference type="EMBL" id="CU928164">
    <property type="protein sequence ID" value="CAR16650.1"/>
    <property type="molecule type" value="Genomic_DNA"/>
</dbReference>
<dbReference type="STRING" id="585057.ECIAI39_0513"/>
<dbReference type="Gene3D" id="3.30.1930.10">
    <property type="entry name" value="capsid protein of prophage domain"/>
    <property type="match status" value="1"/>
</dbReference>
<dbReference type="PATRIC" id="fig|585057.6.peg.544"/>
<proteinExistence type="inferred from homology"/>
<reference evidence="2" key="1">
    <citation type="journal article" date="2009" name="PLoS Genet.">
        <title>Organised genome dynamics in the Escherichia coli species results in highly diverse adaptive paths.</title>
        <authorList>
            <person name="Touchon M."/>
            <person name="Hoede C."/>
            <person name="Tenaillon O."/>
            <person name="Barbe V."/>
            <person name="Baeriswyl S."/>
            <person name="Bidet P."/>
            <person name="Bingen E."/>
            <person name="Bonacorsi S."/>
            <person name="Bouchier C."/>
            <person name="Bouvet O."/>
            <person name="Calteau A."/>
            <person name="Chiapello H."/>
            <person name="Clermont O."/>
            <person name="Cruveiller S."/>
            <person name="Danchin A."/>
            <person name="Diard M."/>
            <person name="Dossat C."/>
            <person name="Karoui M.E."/>
            <person name="Frapy E."/>
            <person name="Garry L."/>
            <person name="Ghigo J.M."/>
            <person name="Gilles A.M."/>
            <person name="Johnson J."/>
            <person name="Le Bouguenec C."/>
            <person name="Lescat M."/>
            <person name="Mangenot S."/>
            <person name="Martinez-Jehanne V."/>
            <person name="Matic I."/>
            <person name="Nassif X."/>
            <person name="Oztas S."/>
            <person name="Petit M.A."/>
            <person name="Pichon C."/>
            <person name="Rouy Z."/>
            <person name="Ruf C.S."/>
            <person name="Schneider D."/>
            <person name="Tourret J."/>
            <person name="Vacherie B."/>
            <person name="Vallenet D."/>
            <person name="Medigue C."/>
            <person name="Rocha E.P.C."/>
            <person name="Denamur E."/>
        </authorList>
    </citation>
    <scope>NUCLEOTIDE SEQUENCE [LARGE SCALE GENOMIC DNA]</scope>
    <source>
        <strain evidence="2">IAI39 / ExPEC</strain>
    </source>
</reference>
<evidence type="ECO:0000313" key="1">
    <source>
        <dbReference type="EMBL" id="CAR16650.1"/>
    </source>
</evidence>
<evidence type="ECO:0000313" key="2">
    <source>
        <dbReference type="Proteomes" id="UP000000749"/>
    </source>
</evidence>
<dbReference type="HAMAP" id="MF_04133">
    <property type="entry name" value="CAPSID_LAMBDA"/>
    <property type="match status" value="1"/>
</dbReference>
<dbReference type="Proteomes" id="UP000000749">
    <property type="component" value="Chromosome"/>
</dbReference>
<dbReference type="Gene3D" id="3.15.30.10">
    <property type="entry name" value="putative capsid protein of prophage domain like"/>
    <property type="match status" value="1"/>
</dbReference>
<dbReference type="InterPro" id="IPR005564">
    <property type="entry name" value="Major_capsid_GpE"/>
</dbReference>
<dbReference type="HOGENOM" id="CLU_065950_1_0_6"/>
<organism evidence="1 2">
    <name type="scientific">Escherichia coli O7:K1 (strain IAI39 / ExPEC)</name>
    <dbReference type="NCBI Taxonomy" id="585057"/>
    <lineage>
        <taxon>Bacteria</taxon>
        <taxon>Pseudomonadati</taxon>
        <taxon>Pseudomonadota</taxon>
        <taxon>Gammaproteobacteria</taxon>
        <taxon>Enterobacterales</taxon>
        <taxon>Enterobacteriaceae</taxon>
        <taxon>Escherichia</taxon>
    </lineage>
</organism>
<dbReference type="AlphaFoldDB" id="A0A0H3MML5"/>
<sequence>MLHKSRPKGVKILTLIIRAGVVIPKLYTTLHSVACIRMTNIGDSIYPQLFLMNAKRMRMVDLYSPTQLVQVVNAVDVQKQLNALFTSLFFTRSVMFESRDIILDTIDDPNIPIAAFCSPMVGSKVSRDEGYESKTIRPGYMKPKSSIDPNKLAVRPAGVSPEQYNAFGARNIKVKQAIVNQAKAIRARIEWFAVQAITTGKNIIEGDGIERYELDWNIKPQNIITQSGGTEWSGKDKETFDPNDDIESYAEFSEGVTNIIIMGGNVWKKYRSFRAIKEALDTRRGSNSELETALKDLGDSVSFKGYMGDVAIVVYSGRYTDEDGTEKHFLDPDLMVLGNTALQGIVAYGGIQDPELIRMGLTKAELAPKNYIVPGDPAIEYVQTHSAPQPIPARINRFVTVRIG</sequence>
<accession>A0A0H3MML5</accession>